<proteinExistence type="predicted"/>
<organism evidence="2">
    <name type="scientific">Kwoniella bestiolae CBS 10118</name>
    <dbReference type="NCBI Taxonomy" id="1296100"/>
    <lineage>
        <taxon>Eukaryota</taxon>
        <taxon>Fungi</taxon>
        <taxon>Dikarya</taxon>
        <taxon>Basidiomycota</taxon>
        <taxon>Agaricomycotina</taxon>
        <taxon>Tremellomycetes</taxon>
        <taxon>Tremellales</taxon>
        <taxon>Cryptococcaceae</taxon>
        <taxon>Kwoniella</taxon>
    </lineage>
</organism>
<feature type="region of interest" description="Disordered" evidence="1">
    <location>
        <begin position="217"/>
        <end position="300"/>
    </location>
</feature>
<accession>A0A1B9FRQ4</accession>
<keyword evidence="4" id="KW-1185">Reference proteome</keyword>
<dbReference type="EMBL" id="CP144543">
    <property type="protein sequence ID" value="WVW82788.1"/>
    <property type="molecule type" value="Genomic_DNA"/>
</dbReference>
<dbReference type="GeneID" id="30213531"/>
<dbReference type="VEuPathDB" id="FungiDB:I302_09132"/>
<reference evidence="3" key="4">
    <citation type="submission" date="2024-02" db="EMBL/GenBank/DDBJ databases">
        <title>Comparative genomics of Cryptococcus and Kwoniella reveals pathogenesis evolution and contrasting modes of karyotype evolution via chromosome fusion or intercentromeric recombination.</title>
        <authorList>
            <person name="Coelho M.A."/>
            <person name="David-Palma M."/>
            <person name="Shea T."/>
            <person name="Bowers K."/>
            <person name="McGinley-Smith S."/>
            <person name="Mohammad A.W."/>
            <person name="Gnirke A."/>
            <person name="Yurkov A.M."/>
            <person name="Nowrousian M."/>
            <person name="Sun S."/>
            <person name="Cuomo C.A."/>
            <person name="Heitman J."/>
        </authorList>
    </citation>
    <scope>NUCLEOTIDE SEQUENCE</scope>
    <source>
        <strain evidence="3">CBS 10118</strain>
    </source>
</reference>
<evidence type="ECO:0000256" key="1">
    <source>
        <dbReference type="SAM" id="MobiDB-lite"/>
    </source>
</evidence>
<evidence type="ECO:0000313" key="3">
    <source>
        <dbReference type="EMBL" id="WVW82788.1"/>
    </source>
</evidence>
<reference evidence="3" key="2">
    <citation type="submission" date="2013-07" db="EMBL/GenBank/DDBJ databases">
        <authorList>
            <consortium name="The Broad Institute Genome Sequencing Platform"/>
            <person name="Cuomo C."/>
            <person name="Litvintseva A."/>
            <person name="Chen Y."/>
            <person name="Heitman J."/>
            <person name="Sun S."/>
            <person name="Springer D."/>
            <person name="Dromer F."/>
            <person name="Young S.K."/>
            <person name="Zeng Q."/>
            <person name="Gargeya S."/>
            <person name="Fitzgerald M."/>
            <person name="Abouelleil A."/>
            <person name="Alvarado L."/>
            <person name="Berlin A.M."/>
            <person name="Chapman S.B."/>
            <person name="Dewar J."/>
            <person name="Goldberg J."/>
            <person name="Griggs A."/>
            <person name="Gujja S."/>
            <person name="Hansen M."/>
            <person name="Howarth C."/>
            <person name="Imamovic A."/>
            <person name="Larimer J."/>
            <person name="McCowan C."/>
            <person name="Murphy C."/>
            <person name="Pearson M."/>
            <person name="Priest M."/>
            <person name="Roberts A."/>
            <person name="Saif S."/>
            <person name="Shea T."/>
            <person name="Sykes S."/>
            <person name="Wortman J."/>
            <person name="Nusbaum C."/>
            <person name="Birren B."/>
        </authorList>
    </citation>
    <scope>NUCLEOTIDE SEQUENCE</scope>
    <source>
        <strain evidence="3">CBS 10118</strain>
    </source>
</reference>
<feature type="compositionally biased region" description="Low complexity" evidence="1">
    <location>
        <begin position="126"/>
        <end position="138"/>
    </location>
</feature>
<dbReference type="KEGG" id="kbi:30213531"/>
<reference evidence="2" key="1">
    <citation type="submission" date="2013-07" db="EMBL/GenBank/DDBJ databases">
        <title>The Genome Sequence of Cryptococcus bestiolae CBS10118.</title>
        <authorList>
            <consortium name="The Broad Institute Genome Sequencing Platform"/>
            <person name="Cuomo C."/>
            <person name="Litvintseva A."/>
            <person name="Chen Y."/>
            <person name="Heitman J."/>
            <person name="Sun S."/>
            <person name="Springer D."/>
            <person name="Dromer F."/>
            <person name="Young S.K."/>
            <person name="Zeng Q."/>
            <person name="Gargeya S."/>
            <person name="Fitzgerald M."/>
            <person name="Abouelleil A."/>
            <person name="Alvarado L."/>
            <person name="Berlin A.M."/>
            <person name="Chapman S.B."/>
            <person name="Dewar J."/>
            <person name="Goldberg J."/>
            <person name="Griggs A."/>
            <person name="Gujja S."/>
            <person name="Hansen M."/>
            <person name="Howarth C."/>
            <person name="Imamovic A."/>
            <person name="Larimer J."/>
            <person name="McCowan C."/>
            <person name="Murphy C."/>
            <person name="Pearson M."/>
            <person name="Priest M."/>
            <person name="Roberts A."/>
            <person name="Saif S."/>
            <person name="Shea T."/>
            <person name="Sykes S."/>
            <person name="Wortman J."/>
            <person name="Nusbaum C."/>
            <person name="Birren B."/>
        </authorList>
    </citation>
    <scope>NUCLEOTIDE SEQUENCE [LARGE SCALE GENOMIC DNA]</scope>
    <source>
        <strain evidence="2">CBS 10118</strain>
    </source>
</reference>
<feature type="region of interest" description="Disordered" evidence="1">
    <location>
        <begin position="26"/>
        <end position="92"/>
    </location>
</feature>
<dbReference type="RefSeq" id="XP_019042523.1">
    <property type="nucleotide sequence ID" value="XM_019195700.1"/>
</dbReference>
<name>A0A1B9FRQ4_9TREE</name>
<feature type="compositionally biased region" description="Polar residues" evidence="1">
    <location>
        <begin position="148"/>
        <end position="162"/>
    </location>
</feature>
<dbReference type="AlphaFoldDB" id="A0A1B9FRQ4"/>
<sequence length="300" mass="31617">MSLRRSLKKKKAELSKRLHNVLDKPFDDADESIDDAVEKAKQTVNNRFGRKSNRHPMGSSQTMAPPPGSDTDYSRQAYDQHHSAEQYSVGSYGNQYGQQGAINYRVSYGGSDYRGYAPFGGHYQDPSAQAGQSQSPQPGQGGSHYYQPPTSSPDQLTGNTGTFDGASLSLSALNAPPASSATSGRGLYAALTASQKNTNSGISTSANSNFGTPFSASPHLTGGLPPASPYGASYGGNPGYADSQAGPATPPAHQGLSTGTNNHDRIDWTRLGKKDSKESIRSKSSGNDSWATTPDSTKSV</sequence>
<dbReference type="Proteomes" id="UP000092730">
    <property type="component" value="Chromosome 3"/>
</dbReference>
<feature type="compositionally biased region" description="Polar residues" evidence="1">
    <location>
        <begin position="282"/>
        <end position="300"/>
    </location>
</feature>
<protein>
    <submittedName>
        <fullName evidence="2">Uncharacterized protein</fullName>
    </submittedName>
</protein>
<feature type="region of interest" description="Disordered" evidence="1">
    <location>
        <begin position="117"/>
        <end position="163"/>
    </location>
</feature>
<gene>
    <name evidence="2" type="ORF">I302_09132</name>
    <name evidence="3" type="ORF">I302_104799</name>
</gene>
<evidence type="ECO:0000313" key="2">
    <source>
        <dbReference type="EMBL" id="OCF21453.1"/>
    </source>
</evidence>
<dbReference type="EMBL" id="KV700382">
    <property type="protein sequence ID" value="OCF21453.1"/>
    <property type="molecule type" value="Genomic_DNA"/>
</dbReference>
<feature type="compositionally biased region" description="Basic and acidic residues" evidence="1">
    <location>
        <begin position="262"/>
        <end position="281"/>
    </location>
</feature>
<evidence type="ECO:0000313" key="4">
    <source>
        <dbReference type="Proteomes" id="UP000092730"/>
    </source>
</evidence>
<reference evidence="2" key="3">
    <citation type="submission" date="2016-07" db="EMBL/GenBank/DDBJ databases">
        <title>Evolution of pathogenesis and genome organization in the Tremellales.</title>
        <authorList>
            <person name="Cuomo C."/>
            <person name="Litvintseva A."/>
            <person name="Heitman J."/>
            <person name="Chen Y."/>
            <person name="Sun S."/>
            <person name="Springer D."/>
            <person name="Dromer F."/>
            <person name="Young S."/>
            <person name="Zeng Q."/>
            <person name="Chapman S."/>
            <person name="Gujja S."/>
            <person name="Saif S."/>
            <person name="Birren B."/>
        </authorList>
    </citation>
    <scope>NUCLEOTIDE SEQUENCE</scope>
    <source>
        <strain evidence="2">CBS 10118</strain>
    </source>
</reference>